<dbReference type="NCBIfam" id="NF001464">
    <property type="entry name" value="PRK00321.1-5"/>
    <property type="match status" value="1"/>
</dbReference>
<dbReference type="PANTHER" id="PTHR38103:SF1">
    <property type="entry name" value="RECOMBINATION-ASSOCIATED PROTEIN RDGC"/>
    <property type="match status" value="1"/>
</dbReference>
<evidence type="ECO:0000256" key="4">
    <source>
        <dbReference type="ARBA" id="ARBA00022490"/>
    </source>
</evidence>
<feature type="compositionally biased region" description="Basic and acidic residues" evidence="6">
    <location>
        <begin position="87"/>
        <end position="102"/>
    </location>
</feature>
<evidence type="ECO:0000256" key="1">
    <source>
        <dbReference type="ARBA" id="ARBA00004453"/>
    </source>
</evidence>
<feature type="region of interest" description="Disordered" evidence="6">
    <location>
        <begin position="83"/>
        <end position="102"/>
    </location>
</feature>
<evidence type="ECO:0000256" key="2">
    <source>
        <dbReference type="ARBA" id="ARBA00008657"/>
    </source>
</evidence>
<accession>Q5NWY5</accession>
<dbReference type="GO" id="GO:0000018">
    <property type="term" value="P:regulation of DNA recombination"/>
    <property type="evidence" value="ECO:0007669"/>
    <property type="project" value="TreeGrafter"/>
</dbReference>
<sequence>MLLRSAFVFSCDCPHSPEELEEVLASRKFSGIGQLDVDHLGWVNPRELENGPLVHAVDSIFLLALSKETKIVPASTVKKKLAAAEADATKREGRPPSRKERKALKEQVYESLLPGAPTRIKQTFGVLIPPKKQLLVLTTSAKCLEDFHGVFTDSFMKRGMRPSFRKLRTVQPPSLKMTEWLLNNECDGGFVLGEHCELTHEKSKVRYTALELDRPEIREHLLEGKVPVKLGLRHESTTSFIISCGSADEDLGFSKIHYGDNDGKTEGEGTADEVFDSDLVFSVTEFLGIVNELFEAFGGIAPDVEVLASGEAFQ</sequence>
<dbReference type="GO" id="GO:0006310">
    <property type="term" value="P:DNA recombination"/>
    <property type="evidence" value="ECO:0007669"/>
    <property type="project" value="UniProtKB-KW"/>
</dbReference>
<organism evidence="7 8">
    <name type="scientific">Aromatoleum aromaticum (strain DSM 19018 / LMG 30748 / EbN1)</name>
    <name type="common">Azoarcus sp. (strain EbN1)</name>
    <dbReference type="NCBI Taxonomy" id="76114"/>
    <lineage>
        <taxon>Bacteria</taxon>
        <taxon>Pseudomonadati</taxon>
        <taxon>Pseudomonadota</taxon>
        <taxon>Betaproteobacteria</taxon>
        <taxon>Rhodocyclales</taxon>
        <taxon>Rhodocyclaceae</taxon>
        <taxon>Aromatoleum</taxon>
    </lineage>
</organism>
<proteinExistence type="inferred from homology"/>
<evidence type="ECO:0000256" key="6">
    <source>
        <dbReference type="SAM" id="MobiDB-lite"/>
    </source>
</evidence>
<geneLocation type="plasmid" evidence="8">
    <name>pAzo1</name>
</geneLocation>
<comment type="subcellular location">
    <subcellularLocation>
        <location evidence="1">Cytoplasm</location>
        <location evidence="1">Nucleoid</location>
    </subcellularLocation>
</comment>
<dbReference type="Pfam" id="PF04381">
    <property type="entry name" value="RdgC"/>
    <property type="match status" value="1"/>
</dbReference>
<dbReference type="HOGENOM" id="CLU_884675_0_0_4"/>
<dbReference type="InterPro" id="IPR007476">
    <property type="entry name" value="RdgC"/>
</dbReference>
<dbReference type="EMBL" id="CR555307">
    <property type="protein sequence ID" value="CAI10429.1"/>
    <property type="molecule type" value="Genomic_DNA"/>
</dbReference>
<keyword evidence="4" id="KW-0963">Cytoplasm</keyword>
<evidence type="ECO:0000313" key="7">
    <source>
        <dbReference type="EMBL" id="CAI10429.1"/>
    </source>
</evidence>
<keyword evidence="8" id="KW-1185">Reference proteome</keyword>
<dbReference type="GO" id="GO:0003690">
    <property type="term" value="F:double-stranded DNA binding"/>
    <property type="evidence" value="ECO:0007669"/>
    <property type="project" value="TreeGrafter"/>
</dbReference>
<dbReference type="RefSeq" id="WP_011254750.1">
    <property type="nucleotide sequence ID" value="NC_006823.1"/>
</dbReference>
<gene>
    <name evidence="7" type="primary">rdgC</name>
    <name evidence="7" type="ORF">p1B237</name>
</gene>
<reference evidence="7 8" key="1">
    <citation type="journal article" date="2005" name="Arch. Microbiol.">
        <title>The genome sequence of an anaerobic aromatic-degrading denitrifying bacterium, strain EbN1.</title>
        <authorList>
            <person name="Rabus R."/>
            <person name="Kube M."/>
            <person name="Heider J."/>
            <person name="Beck A."/>
            <person name="Heitmann K."/>
            <person name="Widdel F."/>
            <person name="Reinhardt R."/>
        </authorList>
    </citation>
    <scope>NUCLEOTIDE SEQUENCE [LARGE SCALE GENOMIC DNA]</scope>
    <source>
        <strain evidence="7 8">EbN1</strain>
        <plasmid evidence="8">Plasmid pAzo1</plasmid>
    </source>
</reference>
<dbReference type="PANTHER" id="PTHR38103">
    <property type="entry name" value="RECOMBINATION-ASSOCIATED PROTEIN RDGC"/>
    <property type="match status" value="1"/>
</dbReference>
<evidence type="ECO:0000256" key="3">
    <source>
        <dbReference type="ARBA" id="ARBA00022296"/>
    </source>
</evidence>
<keyword evidence="5" id="KW-0233">DNA recombination</keyword>
<protein>
    <recommendedName>
        <fullName evidence="3">Recombination-associated protein RdgC</fullName>
    </recommendedName>
</protein>
<dbReference type="Proteomes" id="UP000006552">
    <property type="component" value="Plasmid 1"/>
</dbReference>
<dbReference type="KEGG" id="eba:p1B237"/>
<dbReference type="OrthoDB" id="5290530at2"/>
<dbReference type="GO" id="GO:0043590">
    <property type="term" value="C:bacterial nucleoid"/>
    <property type="evidence" value="ECO:0007669"/>
    <property type="project" value="TreeGrafter"/>
</dbReference>
<evidence type="ECO:0000256" key="5">
    <source>
        <dbReference type="ARBA" id="ARBA00023172"/>
    </source>
</evidence>
<comment type="similarity">
    <text evidence="2">Belongs to the RdgC family.</text>
</comment>
<evidence type="ECO:0000313" key="8">
    <source>
        <dbReference type="Proteomes" id="UP000006552"/>
    </source>
</evidence>
<dbReference type="AlphaFoldDB" id="Q5NWY5"/>
<name>Q5NWY5_AROAE</name>
<keyword evidence="7" id="KW-0614">Plasmid</keyword>